<name>A0A812R3H3_9DINO</name>
<accession>A0A812R3H3</accession>
<sequence>MLRPALRHLDFSRCEQKRRLRQRSIAVQGTLAFLAFGWVLALCRLVFRCLHALCNRKNSEKRRVAKVEGAEARPKQRRCAELQRLLERCYVWRAFLYWTGLGGRAYQGGDDSKVVDAAKRSAGTGAKTLEETLAQFGLDTVVAKEQQTFHGALQSLLTEGYEEITQEAGWTGADIEVLIPERDLELEDEDREMRPTVEVEDMEMNECEEEMHIS</sequence>
<evidence type="ECO:0000313" key="3">
    <source>
        <dbReference type="Proteomes" id="UP000604046"/>
    </source>
</evidence>
<keyword evidence="1" id="KW-0812">Transmembrane</keyword>
<gene>
    <name evidence="2" type="ORF">SNAT2548_LOCUS22811</name>
</gene>
<comment type="caution">
    <text evidence="2">The sequence shown here is derived from an EMBL/GenBank/DDBJ whole genome shotgun (WGS) entry which is preliminary data.</text>
</comment>
<evidence type="ECO:0000313" key="2">
    <source>
        <dbReference type="EMBL" id="CAE7419453.1"/>
    </source>
</evidence>
<protein>
    <submittedName>
        <fullName evidence="2">Uncharacterized protein</fullName>
    </submittedName>
</protein>
<keyword evidence="1" id="KW-0472">Membrane</keyword>
<dbReference type="OrthoDB" id="10476563at2759"/>
<dbReference type="EMBL" id="CAJNDS010002300">
    <property type="protein sequence ID" value="CAE7419453.1"/>
    <property type="molecule type" value="Genomic_DNA"/>
</dbReference>
<organism evidence="2 3">
    <name type="scientific">Symbiodinium natans</name>
    <dbReference type="NCBI Taxonomy" id="878477"/>
    <lineage>
        <taxon>Eukaryota</taxon>
        <taxon>Sar</taxon>
        <taxon>Alveolata</taxon>
        <taxon>Dinophyceae</taxon>
        <taxon>Suessiales</taxon>
        <taxon>Symbiodiniaceae</taxon>
        <taxon>Symbiodinium</taxon>
    </lineage>
</organism>
<reference evidence="2" key="1">
    <citation type="submission" date="2021-02" db="EMBL/GenBank/DDBJ databases">
        <authorList>
            <person name="Dougan E. K."/>
            <person name="Rhodes N."/>
            <person name="Thang M."/>
            <person name="Chan C."/>
        </authorList>
    </citation>
    <scope>NUCLEOTIDE SEQUENCE</scope>
</reference>
<evidence type="ECO:0000256" key="1">
    <source>
        <dbReference type="SAM" id="Phobius"/>
    </source>
</evidence>
<keyword evidence="1" id="KW-1133">Transmembrane helix</keyword>
<dbReference type="Proteomes" id="UP000604046">
    <property type="component" value="Unassembled WGS sequence"/>
</dbReference>
<dbReference type="AlphaFoldDB" id="A0A812R3H3"/>
<keyword evidence="3" id="KW-1185">Reference proteome</keyword>
<proteinExistence type="predicted"/>
<feature type="transmembrane region" description="Helical" evidence="1">
    <location>
        <begin position="25"/>
        <end position="47"/>
    </location>
</feature>